<dbReference type="EMBL" id="CABITT030000005">
    <property type="protein sequence ID" value="VVB03784.1"/>
    <property type="molecule type" value="Genomic_DNA"/>
</dbReference>
<dbReference type="InterPro" id="IPR006462">
    <property type="entry name" value="MS5"/>
</dbReference>
<dbReference type="PANTHER" id="PTHR31260">
    <property type="entry name" value="CYSTATIN/MONELLIN SUPERFAMILY PROTEIN"/>
    <property type="match status" value="1"/>
</dbReference>
<evidence type="ECO:0000313" key="2">
    <source>
        <dbReference type="Proteomes" id="UP000489600"/>
    </source>
</evidence>
<name>A0A565BQY0_9BRAS</name>
<dbReference type="Proteomes" id="UP000489600">
    <property type="component" value="Unassembled WGS sequence"/>
</dbReference>
<comment type="caution">
    <text evidence="1">The sequence shown here is derived from an EMBL/GenBank/DDBJ whole genome shotgun (WGS) entry which is preliminary data.</text>
</comment>
<sequence length="317" mass="36077">MSAYEIEYNDDYCRQVAEYWRKVEESGGFDIEGLKGMPGLVSYNCQGLNGLTIPLRPFVILSARLGLQRYNMDKGTNFDLHCLIKFNMVPSPVSTYYITLAARDTVTRRPMQTFQVRVDQNQLGPLDITCSVARIKGETTDNSPFIPMHGTRTVLPDWPSDDDAFNDIQRFSFVEGSELRSAYWIRMYLQLAVCAKYRILIQETDLCNLEIVKVAIETSDGDVNERLKAKNAIFYIAFKGLATNIAFKASATDGVLGKHVVRKAIIKRSVDERTGNLSLLGELDKEEEELNAMTWQEFHKQGLQNRKRMTCARKNKS</sequence>
<protein>
    <submittedName>
        <fullName evidence="1">Uncharacterized protein</fullName>
    </submittedName>
</protein>
<accession>A0A565BQY0</accession>
<evidence type="ECO:0000313" key="1">
    <source>
        <dbReference type="EMBL" id="VVB03784.1"/>
    </source>
</evidence>
<dbReference type="NCBIfam" id="TIGR01572">
    <property type="entry name" value="A_thl_para_3677"/>
    <property type="match status" value="1"/>
</dbReference>
<proteinExistence type="predicted"/>
<dbReference type="OrthoDB" id="1104743at2759"/>
<dbReference type="AlphaFoldDB" id="A0A565BQY0"/>
<keyword evidence="2" id="KW-1185">Reference proteome</keyword>
<reference evidence="1" key="1">
    <citation type="submission" date="2019-07" db="EMBL/GenBank/DDBJ databases">
        <authorList>
            <person name="Dittberner H."/>
        </authorList>
    </citation>
    <scope>NUCLEOTIDE SEQUENCE [LARGE SCALE GENOMIC DNA]</scope>
</reference>
<dbReference type="Pfam" id="PF04776">
    <property type="entry name" value="protein_MS5"/>
    <property type="match status" value="1"/>
</dbReference>
<gene>
    <name evidence="1" type="ORF">ANE_LOCUS14228</name>
</gene>
<dbReference type="PANTHER" id="PTHR31260:SF58">
    <property type="entry name" value="C2 DOMAIN-CONTAINING PROTEIN"/>
    <property type="match status" value="1"/>
</dbReference>
<organism evidence="1 2">
    <name type="scientific">Arabis nemorensis</name>
    <dbReference type="NCBI Taxonomy" id="586526"/>
    <lineage>
        <taxon>Eukaryota</taxon>
        <taxon>Viridiplantae</taxon>
        <taxon>Streptophyta</taxon>
        <taxon>Embryophyta</taxon>
        <taxon>Tracheophyta</taxon>
        <taxon>Spermatophyta</taxon>
        <taxon>Magnoliopsida</taxon>
        <taxon>eudicotyledons</taxon>
        <taxon>Gunneridae</taxon>
        <taxon>Pentapetalae</taxon>
        <taxon>rosids</taxon>
        <taxon>malvids</taxon>
        <taxon>Brassicales</taxon>
        <taxon>Brassicaceae</taxon>
        <taxon>Arabideae</taxon>
        <taxon>Arabis</taxon>
    </lineage>
</organism>